<protein>
    <submittedName>
        <fullName evidence="2">Uncharacterized protein</fullName>
    </submittedName>
</protein>
<feature type="compositionally biased region" description="Polar residues" evidence="1">
    <location>
        <begin position="72"/>
        <end position="86"/>
    </location>
</feature>
<name>A0ABQ7GYS9_DUNSA</name>
<organism evidence="2 3">
    <name type="scientific">Dunaliella salina</name>
    <name type="common">Green alga</name>
    <name type="synonym">Protococcus salinus</name>
    <dbReference type="NCBI Taxonomy" id="3046"/>
    <lineage>
        <taxon>Eukaryota</taxon>
        <taxon>Viridiplantae</taxon>
        <taxon>Chlorophyta</taxon>
        <taxon>core chlorophytes</taxon>
        <taxon>Chlorophyceae</taxon>
        <taxon>CS clade</taxon>
        <taxon>Chlamydomonadales</taxon>
        <taxon>Dunaliellaceae</taxon>
        <taxon>Dunaliella</taxon>
    </lineage>
</organism>
<reference evidence="2" key="1">
    <citation type="submission" date="2017-08" db="EMBL/GenBank/DDBJ databases">
        <authorList>
            <person name="Polle J.E."/>
            <person name="Barry K."/>
            <person name="Cushman J."/>
            <person name="Schmutz J."/>
            <person name="Tran D."/>
            <person name="Hathwaick L.T."/>
            <person name="Yim W.C."/>
            <person name="Jenkins J."/>
            <person name="Mckie-Krisberg Z.M."/>
            <person name="Prochnik S."/>
            <person name="Lindquist E."/>
            <person name="Dockter R.B."/>
            <person name="Adam C."/>
            <person name="Molina H."/>
            <person name="Bunkerborg J."/>
            <person name="Jin E."/>
            <person name="Buchheim M."/>
            <person name="Magnuson J."/>
        </authorList>
    </citation>
    <scope>NUCLEOTIDE SEQUENCE</scope>
    <source>
        <strain evidence="2">CCAP 19/18</strain>
    </source>
</reference>
<feature type="region of interest" description="Disordered" evidence="1">
    <location>
        <begin position="439"/>
        <end position="458"/>
    </location>
</feature>
<gene>
    <name evidence="2" type="ORF">DUNSADRAFT_18644</name>
</gene>
<evidence type="ECO:0000256" key="1">
    <source>
        <dbReference type="SAM" id="MobiDB-lite"/>
    </source>
</evidence>
<keyword evidence="3" id="KW-1185">Reference proteome</keyword>
<proteinExistence type="predicted"/>
<feature type="region of interest" description="Disordered" evidence="1">
    <location>
        <begin position="40"/>
        <end position="87"/>
    </location>
</feature>
<dbReference type="EMBL" id="MU069533">
    <property type="protein sequence ID" value="KAF5839766.1"/>
    <property type="molecule type" value="Genomic_DNA"/>
</dbReference>
<evidence type="ECO:0000313" key="3">
    <source>
        <dbReference type="Proteomes" id="UP000815325"/>
    </source>
</evidence>
<feature type="region of interest" description="Disordered" evidence="1">
    <location>
        <begin position="394"/>
        <end position="430"/>
    </location>
</feature>
<feature type="compositionally biased region" description="Pro residues" evidence="1">
    <location>
        <begin position="397"/>
        <end position="409"/>
    </location>
</feature>
<feature type="compositionally biased region" description="Polar residues" evidence="1">
    <location>
        <begin position="440"/>
        <end position="453"/>
    </location>
</feature>
<comment type="caution">
    <text evidence="2">The sequence shown here is derived from an EMBL/GenBank/DDBJ whole genome shotgun (WGS) entry which is preliminary data.</text>
</comment>
<evidence type="ECO:0000313" key="2">
    <source>
        <dbReference type="EMBL" id="KAF5839766.1"/>
    </source>
</evidence>
<feature type="compositionally biased region" description="Basic residues" evidence="1">
    <location>
        <begin position="56"/>
        <end position="65"/>
    </location>
</feature>
<dbReference type="Proteomes" id="UP000815325">
    <property type="component" value="Unassembled WGS sequence"/>
</dbReference>
<sequence>MRRSLHTLAADLHQIIKRHEPAPFWSHAWLGLPHAPNSAPFSSAGDGRGGSNYKGRIQHPRKGPKSRLAALPSQQDRALSQQSPQGLQRMLSSFPAKLTPVHVHSVLAWAIDHYEQQGAVRVRKASAEIGHVPSSMPQSVAMPLRDGRAAQGNGSAQLQQKEHGLMEDILRDLVLKLNGFQRWDQHLLQACNRLATHPAAPPRVRAHATTLTAAAVRQVLIDRSWGQGQVQAMATLVSNSLATLSHDSEPQRHAATLRDALDGLPALIPLMNIVPSWRTALILTQLELPHIPTFKAIASRFKYPEILGNLSAKELALLGHAFALVGARSEGLFDLMSKLLGYNNKLDQMNWKDISMLAWALYRLDLKSSPLLSTLASAVNHLSSTATAAVPQQQIMAPPPPSTPPPPSPLSRDSFGGHHYGPANSSESPVHPIHIAASAQPLNPTSPAPTLSNPPGFLHMERLEHTTGTHAWNHGFPCVETAQGRAQHLPSLSNSVRTTHERAQLPISPTHLLSLSRHCLKLRSRHARPLAAALCNVGAAVMAGNLQMVPCEAGDAPRRTSCTQYQGREFTQGGQALREWQRRETYGGGGMQQEGPSVRMSKLGWRGTEEGILEPRLIVLLLSTAVFYR</sequence>
<accession>A0ABQ7GYS9</accession>